<dbReference type="AlphaFoldDB" id="A0A3M7MC37"/>
<protein>
    <submittedName>
        <fullName evidence="2">WSC2 Glucoamylase III (Alpha-14-glucan-glucosidase)</fullName>
    </submittedName>
</protein>
<evidence type="ECO:0000313" key="3">
    <source>
        <dbReference type="Proteomes" id="UP000265663"/>
    </source>
</evidence>
<organism evidence="2 3">
    <name type="scientific">Pyrenophora seminiperda CCB06</name>
    <dbReference type="NCBI Taxonomy" id="1302712"/>
    <lineage>
        <taxon>Eukaryota</taxon>
        <taxon>Fungi</taxon>
        <taxon>Dikarya</taxon>
        <taxon>Ascomycota</taxon>
        <taxon>Pezizomycotina</taxon>
        <taxon>Dothideomycetes</taxon>
        <taxon>Pleosporomycetidae</taxon>
        <taxon>Pleosporales</taxon>
        <taxon>Pleosporineae</taxon>
        <taxon>Pleosporaceae</taxon>
        <taxon>Pyrenophora</taxon>
    </lineage>
</organism>
<reference evidence="2 3" key="1">
    <citation type="journal article" date="2014" name="PLoS ONE">
        <title>De novo Genome Assembly of the Fungal Plant Pathogen Pyrenophora semeniperda.</title>
        <authorList>
            <person name="Soliai M.M."/>
            <person name="Meyer S.E."/>
            <person name="Udall J.A."/>
            <person name="Elzinga D.E."/>
            <person name="Hermansen R.A."/>
            <person name="Bodily P.M."/>
            <person name="Hart A.A."/>
            <person name="Coleman C.E."/>
        </authorList>
    </citation>
    <scope>NUCLEOTIDE SEQUENCE [LARGE SCALE GENOMIC DNA]</scope>
    <source>
        <strain evidence="2 3">CCB06</strain>
        <tissue evidence="2">Mycelium</tissue>
    </source>
</reference>
<gene>
    <name evidence="2" type="ORF">GMOD_00007026</name>
</gene>
<feature type="signal peptide" evidence="1">
    <location>
        <begin position="1"/>
        <end position="17"/>
    </location>
</feature>
<dbReference type="Proteomes" id="UP000265663">
    <property type="component" value="Unassembled WGS sequence"/>
</dbReference>
<evidence type="ECO:0000313" key="2">
    <source>
        <dbReference type="EMBL" id="RMZ72037.1"/>
    </source>
</evidence>
<name>A0A3M7MC37_9PLEO</name>
<evidence type="ECO:0000256" key="1">
    <source>
        <dbReference type="SAM" id="SignalP"/>
    </source>
</evidence>
<proteinExistence type="predicted"/>
<keyword evidence="1" id="KW-0732">Signal</keyword>
<keyword evidence="3" id="KW-1185">Reference proteome</keyword>
<accession>A0A3M7MC37</accession>
<feature type="chain" id="PRO_5018235048" evidence="1">
    <location>
        <begin position="18"/>
        <end position="277"/>
    </location>
</feature>
<sequence>MSLKFVSLALAVVATAASPFDSMQKASNSDPCDPCQPKGASGLTPPAVGTQLSSLYTDILASIQGISFDKRSVHHNTARASGFCCRQSLDCVNVQNLNIPMCYDKFTTNFQFPDGSFGIVSAGEYHSSGGVEVNLVNGSYTKDGQSANIYPNDSEKPNTSTMSIPPQFTGTGVGGAIPITELGSIIVYTTTIPATTYTAATTVAQTVKTATISGHEVETTVPATTISQPTTIAGQTTVVTQTHEASSSNKGAAGQVSVDTTRSFGMSIVGALLYALV</sequence>
<dbReference type="OrthoDB" id="3438781at2759"/>
<dbReference type="EMBL" id="KE747829">
    <property type="protein sequence ID" value="RMZ72037.1"/>
    <property type="molecule type" value="Genomic_DNA"/>
</dbReference>